<dbReference type="InterPro" id="IPR043763">
    <property type="entry name" value="DUF5709"/>
</dbReference>
<feature type="compositionally biased region" description="Basic and acidic residues" evidence="1">
    <location>
        <begin position="147"/>
        <end position="178"/>
    </location>
</feature>
<feature type="compositionally biased region" description="Low complexity" evidence="1">
    <location>
        <begin position="181"/>
        <end position="193"/>
    </location>
</feature>
<feature type="domain" description="DUF5709" evidence="2">
    <location>
        <begin position="80"/>
        <end position="124"/>
    </location>
</feature>
<reference evidence="3" key="1">
    <citation type="submission" date="2021-04" db="EMBL/GenBank/DDBJ databases">
        <title>Pseudonocardia sp. nov., isolated from sandy soil of mangrove forest.</title>
        <authorList>
            <person name="Zan Z."/>
            <person name="Huang R."/>
            <person name="Liu W."/>
        </authorList>
    </citation>
    <scope>NUCLEOTIDE SEQUENCE</scope>
    <source>
        <strain evidence="3">S2-4</strain>
    </source>
</reference>
<protein>
    <recommendedName>
        <fullName evidence="2">DUF5709 domain-containing protein</fullName>
    </recommendedName>
</protein>
<evidence type="ECO:0000259" key="2">
    <source>
        <dbReference type="Pfam" id="PF18970"/>
    </source>
</evidence>
<dbReference type="RefSeq" id="WP_252437916.1">
    <property type="nucleotide sequence ID" value="NZ_JAGSOV010000024.1"/>
</dbReference>
<dbReference type="EMBL" id="JAGSOV010000024">
    <property type="protein sequence ID" value="MCO1655795.1"/>
    <property type="molecule type" value="Genomic_DNA"/>
</dbReference>
<evidence type="ECO:0000256" key="1">
    <source>
        <dbReference type="SAM" id="MobiDB-lite"/>
    </source>
</evidence>
<gene>
    <name evidence="3" type="ORF">KDL28_12100</name>
</gene>
<feature type="region of interest" description="Disordered" evidence="1">
    <location>
        <begin position="1"/>
        <end position="201"/>
    </location>
</feature>
<sequence>MAQRDYEEQPEAPDLGASVQLENQQQMVGPPGGDPLDAGYVPPDRPYAATEHGVTGQEMADGESMDQRLAREMPEEESADPDRSGRLTVAGQGAALETADDVDGVDVGIDGGAASAEEAAVHESTDPVSGFESEPSVADLPELADPEVERSLADDPESDRAEREAARDAWSGEDRAARIDAGAQASGASASASGRDDVGPV</sequence>
<feature type="compositionally biased region" description="Low complexity" evidence="1">
    <location>
        <begin position="105"/>
        <end position="118"/>
    </location>
</feature>
<evidence type="ECO:0000313" key="3">
    <source>
        <dbReference type="EMBL" id="MCO1655795.1"/>
    </source>
</evidence>
<dbReference type="Pfam" id="PF18970">
    <property type="entry name" value="DUF5709"/>
    <property type="match status" value="1"/>
</dbReference>
<organism evidence="3 4">
    <name type="scientific">Pseudonocardia humida</name>
    <dbReference type="NCBI Taxonomy" id="2800819"/>
    <lineage>
        <taxon>Bacteria</taxon>
        <taxon>Bacillati</taxon>
        <taxon>Actinomycetota</taxon>
        <taxon>Actinomycetes</taxon>
        <taxon>Pseudonocardiales</taxon>
        <taxon>Pseudonocardiaceae</taxon>
        <taxon>Pseudonocardia</taxon>
    </lineage>
</organism>
<evidence type="ECO:0000313" key="4">
    <source>
        <dbReference type="Proteomes" id="UP001165283"/>
    </source>
</evidence>
<comment type="caution">
    <text evidence="3">The sequence shown here is derived from an EMBL/GenBank/DDBJ whole genome shotgun (WGS) entry which is preliminary data.</text>
</comment>
<dbReference type="Proteomes" id="UP001165283">
    <property type="component" value="Unassembled WGS sequence"/>
</dbReference>
<proteinExistence type="predicted"/>
<accession>A0ABT0ZYI4</accession>
<name>A0ABT0ZYI4_9PSEU</name>
<keyword evidence="4" id="KW-1185">Reference proteome</keyword>